<dbReference type="InterPro" id="IPR009057">
    <property type="entry name" value="Homeodomain-like_sf"/>
</dbReference>
<evidence type="ECO:0000256" key="1">
    <source>
        <dbReference type="ARBA" id="ARBA00023015"/>
    </source>
</evidence>
<dbReference type="Gene3D" id="1.10.357.10">
    <property type="entry name" value="Tetracycline Repressor, domain 2"/>
    <property type="match status" value="1"/>
</dbReference>
<evidence type="ECO:0000256" key="2">
    <source>
        <dbReference type="ARBA" id="ARBA00023125"/>
    </source>
</evidence>
<dbReference type="SUPFAM" id="SSF46689">
    <property type="entry name" value="Homeodomain-like"/>
    <property type="match status" value="1"/>
</dbReference>
<keyword evidence="7" id="KW-1185">Reference proteome</keyword>
<keyword evidence="3" id="KW-0804">Transcription</keyword>
<evidence type="ECO:0000313" key="7">
    <source>
        <dbReference type="Proteomes" id="UP000832041"/>
    </source>
</evidence>
<dbReference type="InterPro" id="IPR036271">
    <property type="entry name" value="Tet_transcr_reg_TetR-rel_C_sf"/>
</dbReference>
<dbReference type="PROSITE" id="PS50977">
    <property type="entry name" value="HTH_TETR_2"/>
    <property type="match status" value="1"/>
</dbReference>
<accession>A0ABY4KYB2</accession>
<dbReference type="RefSeq" id="WP_248592341.1">
    <property type="nucleotide sequence ID" value="NZ_BAABEB010000012.1"/>
</dbReference>
<dbReference type="InterPro" id="IPR001647">
    <property type="entry name" value="HTH_TetR"/>
</dbReference>
<organism evidence="6 7">
    <name type="scientific">Thermobifida alba</name>
    <name type="common">Thermomonospora alba</name>
    <dbReference type="NCBI Taxonomy" id="53522"/>
    <lineage>
        <taxon>Bacteria</taxon>
        <taxon>Bacillati</taxon>
        <taxon>Actinomycetota</taxon>
        <taxon>Actinomycetes</taxon>
        <taxon>Streptosporangiales</taxon>
        <taxon>Nocardiopsidaceae</taxon>
        <taxon>Thermobifida</taxon>
    </lineage>
</organism>
<protein>
    <submittedName>
        <fullName evidence="6">TetR/AcrR family transcriptional regulator</fullName>
    </submittedName>
</protein>
<keyword evidence="2 4" id="KW-0238">DNA-binding</keyword>
<dbReference type="Gene3D" id="1.10.10.60">
    <property type="entry name" value="Homeodomain-like"/>
    <property type="match status" value="1"/>
</dbReference>
<gene>
    <name evidence="6" type="ORF">FOF52_03190</name>
</gene>
<dbReference type="Proteomes" id="UP000832041">
    <property type="component" value="Chromosome"/>
</dbReference>
<evidence type="ECO:0000256" key="4">
    <source>
        <dbReference type="PROSITE-ProRule" id="PRU00335"/>
    </source>
</evidence>
<dbReference type="EMBL" id="CP051627">
    <property type="protein sequence ID" value="UPT20094.1"/>
    <property type="molecule type" value="Genomic_DNA"/>
</dbReference>
<dbReference type="Pfam" id="PF16859">
    <property type="entry name" value="TetR_C_11"/>
    <property type="match status" value="1"/>
</dbReference>
<dbReference type="PANTHER" id="PTHR30055">
    <property type="entry name" value="HTH-TYPE TRANSCRIPTIONAL REGULATOR RUTR"/>
    <property type="match status" value="1"/>
</dbReference>
<reference evidence="6 7" key="1">
    <citation type="submission" date="2020-04" db="EMBL/GenBank/DDBJ databases">
        <title>Thermobifida alba genome sequencing and assembly.</title>
        <authorList>
            <person name="Luzics S."/>
            <person name="Horvath B."/>
            <person name="Nagy I."/>
            <person name="Toth A."/>
            <person name="Nagy I."/>
            <person name="Kukolya J."/>
        </authorList>
    </citation>
    <scope>NUCLEOTIDE SEQUENCE [LARGE SCALE GENOMIC DNA]</scope>
    <source>
        <strain evidence="6 7">DSM 43795</strain>
    </source>
</reference>
<dbReference type="PANTHER" id="PTHR30055:SF148">
    <property type="entry name" value="TETR-FAMILY TRANSCRIPTIONAL REGULATOR"/>
    <property type="match status" value="1"/>
</dbReference>
<dbReference type="InterPro" id="IPR011075">
    <property type="entry name" value="TetR_C"/>
</dbReference>
<dbReference type="SUPFAM" id="SSF48498">
    <property type="entry name" value="Tetracyclin repressor-like, C-terminal domain"/>
    <property type="match status" value="1"/>
</dbReference>
<name>A0ABY4KYB2_THEAE</name>
<keyword evidence="1" id="KW-0805">Transcription regulation</keyword>
<dbReference type="Pfam" id="PF00440">
    <property type="entry name" value="TetR_N"/>
    <property type="match status" value="1"/>
</dbReference>
<feature type="domain" description="HTH tetR-type" evidence="5">
    <location>
        <begin position="15"/>
        <end position="75"/>
    </location>
</feature>
<evidence type="ECO:0000259" key="5">
    <source>
        <dbReference type="PROSITE" id="PS50977"/>
    </source>
</evidence>
<proteinExistence type="predicted"/>
<evidence type="ECO:0000256" key="3">
    <source>
        <dbReference type="ARBA" id="ARBA00023163"/>
    </source>
</evidence>
<evidence type="ECO:0000313" key="6">
    <source>
        <dbReference type="EMBL" id="UPT20094.1"/>
    </source>
</evidence>
<dbReference type="InterPro" id="IPR050109">
    <property type="entry name" value="HTH-type_TetR-like_transc_reg"/>
</dbReference>
<feature type="DNA-binding region" description="H-T-H motif" evidence="4">
    <location>
        <begin position="38"/>
        <end position="57"/>
    </location>
</feature>
<sequence>MPPSGIRRRPGGRSARVRATVLAAVDALLAEVGDEGLTLDAVAERSGVHRTTLYRRWGSVPMLLVDLLDAGTEDDWRAPDTGSLEGDLVAINREVHAALTAEPSVTAAVVAASFRSPEAGEALRRFWEDRYERCAAVVHRAVERGEVPPGTDPRRLLVAATGPLYHQRILLGGPLTREEADAHARAARAAAASGLL</sequence>